<comment type="caution">
    <text evidence="5">The sequence shown here is derived from an EMBL/GenBank/DDBJ whole genome shotgun (WGS) entry which is preliminary data.</text>
</comment>
<dbReference type="Gene3D" id="1.10.4030.10">
    <property type="entry name" value="Porin chaperone SurA, peptide-binding domain"/>
    <property type="match status" value="1"/>
</dbReference>
<dbReference type="GO" id="GO:0016853">
    <property type="term" value="F:isomerase activity"/>
    <property type="evidence" value="ECO:0007669"/>
    <property type="project" value="UniProtKB-KW"/>
</dbReference>
<keyword evidence="1 3" id="KW-0732">Signal</keyword>
<dbReference type="InterPro" id="IPR050280">
    <property type="entry name" value="OMP_Chaperone_SurA"/>
</dbReference>
<reference evidence="5" key="2">
    <citation type="submission" date="2023-07" db="EMBL/GenBank/DDBJ databases">
        <authorList>
            <person name="Shen H."/>
        </authorList>
    </citation>
    <scope>NUCLEOTIDE SEQUENCE</scope>
    <source>
        <strain evidence="5">TNR-22</strain>
    </source>
</reference>
<evidence type="ECO:0000256" key="2">
    <source>
        <dbReference type="ARBA" id="ARBA00023110"/>
    </source>
</evidence>
<keyword evidence="2" id="KW-0697">Rotamase</keyword>
<name>A0ABT8YJ52_9HYPH</name>
<feature type="signal peptide" evidence="3">
    <location>
        <begin position="1"/>
        <end position="25"/>
    </location>
</feature>
<evidence type="ECO:0000313" key="5">
    <source>
        <dbReference type="EMBL" id="MDO6963678.1"/>
    </source>
</evidence>
<dbReference type="InterPro" id="IPR027304">
    <property type="entry name" value="Trigger_fact/SurA_dom_sf"/>
</dbReference>
<evidence type="ECO:0000259" key="4">
    <source>
        <dbReference type="Pfam" id="PF09312"/>
    </source>
</evidence>
<gene>
    <name evidence="5" type="ORF">Q4481_06895</name>
</gene>
<feature type="chain" id="PRO_5045998749" evidence="3">
    <location>
        <begin position="26"/>
        <end position="315"/>
    </location>
</feature>
<dbReference type="Proteomes" id="UP001174932">
    <property type="component" value="Unassembled WGS sequence"/>
</dbReference>
<feature type="domain" description="SurA N-terminal" evidence="4">
    <location>
        <begin position="36"/>
        <end position="133"/>
    </location>
</feature>
<dbReference type="PANTHER" id="PTHR47637">
    <property type="entry name" value="CHAPERONE SURA"/>
    <property type="match status" value="1"/>
</dbReference>
<protein>
    <submittedName>
        <fullName evidence="5">Peptidylprolyl isomerase</fullName>
    </submittedName>
</protein>
<reference evidence="5" key="1">
    <citation type="journal article" date="2015" name="Int. J. Syst. Evol. Microbiol.">
        <title>Rhizobium alvei sp. nov., isolated from a freshwater river.</title>
        <authorList>
            <person name="Sheu S.Y."/>
            <person name="Huang H.W."/>
            <person name="Young C.C."/>
            <person name="Chen W.M."/>
        </authorList>
    </citation>
    <scope>NUCLEOTIDE SEQUENCE</scope>
    <source>
        <strain evidence="5">TNR-22</strain>
    </source>
</reference>
<evidence type="ECO:0000313" key="6">
    <source>
        <dbReference type="Proteomes" id="UP001174932"/>
    </source>
</evidence>
<dbReference type="RefSeq" id="WP_377353447.1">
    <property type="nucleotide sequence ID" value="NZ_JBHSCV010000013.1"/>
</dbReference>
<organism evidence="5 6">
    <name type="scientific">Rhizobium alvei</name>
    <dbReference type="NCBI Taxonomy" id="1132659"/>
    <lineage>
        <taxon>Bacteria</taxon>
        <taxon>Pseudomonadati</taxon>
        <taxon>Pseudomonadota</taxon>
        <taxon>Alphaproteobacteria</taxon>
        <taxon>Hyphomicrobiales</taxon>
        <taxon>Rhizobiaceae</taxon>
        <taxon>Rhizobium/Agrobacterium group</taxon>
        <taxon>Rhizobium</taxon>
    </lineage>
</organism>
<keyword evidence="5" id="KW-0413">Isomerase</keyword>
<evidence type="ECO:0000256" key="3">
    <source>
        <dbReference type="SAM" id="SignalP"/>
    </source>
</evidence>
<evidence type="ECO:0000256" key="1">
    <source>
        <dbReference type="ARBA" id="ARBA00022729"/>
    </source>
</evidence>
<keyword evidence="6" id="KW-1185">Reference proteome</keyword>
<sequence>MPKTAKMRSMIVGLAAALLAVYATPATVSVAEAASQIAAVVNGTVITSSDVAKRVAFLRLRRTGGNLQAKAKEELIEEVLMRAEIIRTNSSVSLDDVNAAFARFASGNKLSIAQLNQILSQSGVTAEHFKAYIGIQMSWPRVVQARYGGGRMSNQDLVARMKANNGKKPTTTEYMLQQIIFVVPESKRAKITGKRKSEAEASRKSYPGCDQGKVFAANYRDVSVRDLGRILAPQLPEDWKPLIEKTDQGGTTGTRVTEKGVEFIAVCKKREVSDDMAAQIVYQAEDLKQAEKDGANADSRKYIEELRKKAQIETR</sequence>
<accession>A0ABT8YJ52</accession>
<dbReference type="PANTHER" id="PTHR47637:SF1">
    <property type="entry name" value="CHAPERONE SURA"/>
    <property type="match status" value="1"/>
</dbReference>
<dbReference type="InterPro" id="IPR015391">
    <property type="entry name" value="SurA_N"/>
</dbReference>
<dbReference type="EMBL" id="JAUOZU010000006">
    <property type="protein sequence ID" value="MDO6963678.1"/>
    <property type="molecule type" value="Genomic_DNA"/>
</dbReference>
<dbReference type="SUPFAM" id="SSF109998">
    <property type="entry name" value="Triger factor/SurA peptide-binding domain-like"/>
    <property type="match status" value="1"/>
</dbReference>
<proteinExistence type="predicted"/>
<dbReference type="Pfam" id="PF09312">
    <property type="entry name" value="SurA_N"/>
    <property type="match status" value="1"/>
</dbReference>